<evidence type="ECO:0000313" key="1">
    <source>
        <dbReference type="EMBL" id="QJW94546.1"/>
    </source>
</evidence>
<dbReference type="Proteomes" id="UP000503447">
    <property type="component" value="Chromosome"/>
</dbReference>
<accession>A0A6M5YMH9</accession>
<proteinExistence type="predicted"/>
<reference evidence="2" key="1">
    <citation type="submission" date="2020-05" db="EMBL/GenBank/DDBJ databases">
        <title>Frigoriglobus tundricola gen. nov., sp. nov., a psychrotolerant cellulolytic planctomycete of the family Gemmataceae with two divergent copies of 16S rRNA gene.</title>
        <authorList>
            <person name="Kulichevskaya I.S."/>
            <person name="Ivanova A.A."/>
            <person name="Naumoff D.G."/>
            <person name="Beletsky A.V."/>
            <person name="Rijpstra W.I.C."/>
            <person name="Sinninghe Damste J.S."/>
            <person name="Mardanov A.V."/>
            <person name="Ravin N.V."/>
            <person name="Dedysh S.N."/>
        </authorList>
    </citation>
    <scope>NUCLEOTIDE SEQUENCE [LARGE SCALE GENOMIC DNA]</scope>
    <source>
        <strain evidence="2">PL17</strain>
    </source>
</reference>
<gene>
    <name evidence="1" type="ORF">FTUN_2067</name>
</gene>
<evidence type="ECO:0000313" key="2">
    <source>
        <dbReference type="Proteomes" id="UP000503447"/>
    </source>
</evidence>
<keyword evidence="2" id="KW-1185">Reference proteome</keyword>
<protein>
    <submittedName>
        <fullName evidence="1">Uncharacterized protein</fullName>
    </submittedName>
</protein>
<organism evidence="1 2">
    <name type="scientific">Frigoriglobus tundricola</name>
    <dbReference type="NCBI Taxonomy" id="2774151"/>
    <lineage>
        <taxon>Bacteria</taxon>
        <taxon>Pseudomonadati</taxon>
        <taxon>Planctomycetota</taxon>
        <taxon>Planctomycetia</taxon>
        <taxon>Gemmatales</taxon>
        <taxon>Gemmataceae</taxon>
        <taxon>Frigoriglobus</taxon>
    </lineage>
</organism>
<dbReference type="KEGG" id="ftj:FTUN_2067"/>
<dbReference type="EMBL" id="CP053452">
    <property type="protein sequence ID" value="QJW94546.1"/>
    <property type="molecule type" value="Genomic_DNA"/>
</dbReference>
<name>A0A6M5YMH9_9BACT</name>
<dbReference type="RefSeq" id="WP_171470517.1">
    <property type="nucleotide sequence ID" value="NZ_CP053452.2"/>
</dbReference>
<sequence length="125" mass="13977">MRVLDEVAAAIRRACGRTPQRVVSAFGLDAQFDRPVTAREWAVMERRLECVLPGLTVTQGHWFLPDGLETVWDLVDHVARCHSGWERPVARTEDACARPRYLRGCASDWLTPGAGTRKTSCASRV</sequence>
<dbReference type="AlphaFoldDB" id="A0A6M5YMH9"/>